<evidence type="ECO:0000256" key="1">
    <source>
        <dbReference type="ARBA" id="ARBA00001974"/>
    </source>
</evidence>
<evidence type="ECO:0000259" key="6">
    <source>
        <dbReference type="Pfam" id="PF01266"/>
    </source>
</evidence>
<gene>
    <name evidence="7" type="ORF">SAMN02745355_0775</name>
</gene>
<comment type="caution">
    <text evidence="7">The sequence shown here is derived from an EMBL/GenBank/DDBJ whole genome shotgun (WGS) entry which is preliminary data.</text>
</comment>
<evidence type="ECO:0000256" key="4">
    <source>
        <dbReference type="ARBA" id="ARBA00022827"/>
    </source>
</evidence>
<sequence length="414" mass="46541">MERICVIGGGITGLFTALDLSINGFDVTLIEKNRILSGASGRFHGMLHSGSRYSVNDKKSARECISENRIISSNASMFVNNTGGYFIGINDEDLDYGKKLIHENKIIGIETDEIEINDLMKIEPYINKNTLMALKVPDKTINGHAFAGAVAVEASMNGARILDNSMIIDADVSDGYINNVRISKDNDVFNESFDFYVNTAGAWSSEVLKKFGIDSLDVMPTLGYMASYNFRFSNSIINRMREPSDGDIIVPYGSHSVAGTIAIVSDDPDNNNVDNDDIKMMIDEVSEMIPAIKYFNYEKLYYSMRPLVRNGNPRGSRDFMIYDNLGNLISSIGGKFTTARLNAEEITDNIIKKFGSHRNYKTSDINFNETFSRFIERNDLNINYINYIKSLYNSMDYEYALHIMSSYLLSRVVH</sequence>
<evidence type="ECO:0000256" key="5">
    <source>
        <dbReference type="ARBA" id="ARBA00023002"/>
    </source>
</evidence>
<keyword evidence="8" id="KW-1185">Reference proteome</keyword>
<dbReference type="GO" id="GO:0006072">
    <property type="term" value="P:glycerol-3-phosphate metabolic process"/>
    <property type="evidence" value="ECO:0007669"/>
    <property type="project" value="InterPro"/>
</dbReference>
<dbReference type="InterPro" id="IPR036188">
    <property type="entry name" value="FAD/NAD-bd_sf"/>
</dbReference>
<dbReference type="Gene3D" id="3.30.9.10">
    <property type="entry name" value="D-Amino Acid Oxidase, subunit A, domain 2"/>
    <property type="match status" value="1"/>
</dbReference>
<proteinExistence type="inferred from homology"/>
<dbReference type="EMBL" id="FWYE01000002">
    <property type="protein sequence ID" value="SMD30860.1"/>
    <property type="molecule type" value="Genomic_DNA"/>
</dbReference>
<evidence type="ECO:0000313" key="7">
    <source>
        <dbReference type="EMBL" id="SMD30860.1"/>
    </source>
</evidence>
<name>A0A8G2FWM3_PICTO</name>
<dbReference type="PANTHER" id="PTHR11985">
    <property type="entry name" value="GLYCEROL-3-PHOSPHATE DEHYDROGENASE"/>
    <property type="match status" value="1"/>
</dbReference>
<dbReference type="Proteomes" id="UP000192315">
    <property type="component" value="Unassembled WGS sequence"/>
</dbReference>
<dbReference type="RefSeq" id="WP_084272728.1">
    <property type="nucleotide sequence ID" value="NZ_FWYE01000002.1"/>
</dbReference>
<comment type="similarity">
    <text evidence="2">Belongs to the FAD-dependent glycerol-3-phosphate dehydrogenase family.</text>
</comment>
<dbReference type="Gene3D" id="3.50.50.60">
    <property type="entry name" value="FAD/NAD(P)-binding domain"/>
    <property type="match status" value="2"/>
</dbReference>
<dbReference type="GO" id="GO:0004368">
    <property type="term" value="F:glycerol-3-phosphate dehydrogenase (quinone) activity"/>
    <property type="evidence" value="ECO:0007669"/>
    <property type="project" value="InterPro"/>
</dbReference>
<dbReference type="InterPro" id="IPR006076">
    <property type="entry name" value="FAD-dep_OxRdtase"/>
</dbReference>
<accession>A0A8G2FWM3</accession>
<organism evidence="7 8">
    <name type="scientific">Picrophilus torridus (strain ATCC 700027 / DSM 9790 / JCM 10055 / NBRC 100828 / KAW 2/3)</name>
    <dbReference type="NCBI Taxonomy" id="1122961"/>
    <lineage>
        <taxon>Archaea</taxon>
        <taxon>Methanobacteriati</taxon>
        <taxon>Thermoplasmatota</taxon>
        <taxon>Thermoplasmata</taxon>
        <taxon>Thermoplasmatales</taxon>
        <taxon>Picrophilaceae</taxon>
        <taxon>Picrophilus</taxon>
    </lineage>
</organism>
<keyword evidence="3" id="KW-0285">Flavoprotein</keyword>
<comment type="cofactor">
    <cofactor evidence="1">
        <name>FAD</name>
        <dbReference type="ChEBI" id="CHEBI:57692"/>
    </cofactor>
</comment>
<evidence type="ECO:0000256" key="3">
    <source>
        <dbReference type="ARBA" id="ARBA00022630"/>
    </source>
</evidence>
<keyword evidence="5" id="KW-0560">Oxidoreductase</keyword>
<dbReference type="InterPro" id="IPR000447">
    <property type="entry name" value="G3P_DH_FAD-dep"/>
</dbReference>
<evidence type="ECO:0000313" key="8">
    <source>
        <dbReference type="Proteomes" id="UP000192315"/>
    </source>
</evidence>
<keyword evidence="4" id="KW-0274">FAD</keyword>
<feature type="domain" description="FAD dependent oxidoreductase" evidence="6">
    <location>
        <begin position="3"/>
        <end position="339"/>
    </location>
</feature>
<dbReference type="PANTHER" id="PTHR11985:SF15">
    <property type="entry name" value="GLYCEROL-3-PHOSPHATE DEHYDROGENASE, MITOCHONDRIAL"/>
    <property type="match status" value="1"/>
</dbReference>
<dbReference type="SUPFAM" id="SSF54373">
    <property type="entry name" value="FAD-linked reductases, C-terminal domain"/>
    <property type="match status" value="1"/>
</dbReference>
<dbReference type="SUPFAM" id="SSF51905">
    <property type="entry name" value="FAD/NAD(P)-binding domain"/>
    <property type="match status" value="1"/>
</dbReference>
<dbReference type="Pfam" id="PF01266">
    <property type="entry name" value="DAO"/>
    <property type="match status" value="1"/>
</dbReference>
<evidence type="ECO:0000256" key="2">
    <source>
        <dbReference type="ARBA" id="ARBA00007330"/>
    </source>
</evidence>
<reference evidence="7 8" key="1">
    <citation type="submission" date="2017-04" db="EMBL/GenBank/DDBJ databases">
        <authorList>
            <person name="Varghese N."/>
            <person name="Submissions S."/>
        </authorList>
    </citation>
    <scope>NUCLEOTIDE SEQUENCE [LARGE SCALE GENOMIC DNA]</scope>
    <source>
        <strain evidence="7 8">DSM 9789</strain>
    </source>
</reference>
<protein>
    <submittedName>
        <fullName evidence="7">Glycerol-3-phosphate dehydrogenase</fullName>
    </submittedName>
</protein>
<dbReference type="AlphaFoldDB" id="A0A8G2FWM3"/>